<evidence type="ECO:0000313" key="1">
    <source>
        <dbReference type="EMBL" id="DAD86698.1"/>
    </source>
</evidence>
<proteinExistence type="predicted"/>
<reference evidence="1" key="1">
    <citation type="journal article" date="2021" name="Proc. Natl. Acad. Sci. U.S.A.">
        <title>A Catalog of Tens of Thousands of Viruses from Human Metagenomes Reveals Hidden Associations with Chronic Diseases.</title>
        <authorList>
            <person name="Tisza M.J."/>
            <person name="Buck C.B."/>
        </authorList>
    </citation>
    <scope>NUCLEOTIDE SEQUENCE</scope>
    <source>
        <strain evidence="1">Ct3wi9</strain>
    </source>
</reference>
<protein>
    <submittedName>
        <fullName evidence="1">Uncharacterized protein</fullName>
    </submittedName>
</protein>
<accession>A0A8S5MXC7</accession>
<dbReference type="EMBL" id="BK015006">
    <property type="protein sequence ID" value="DAD86698.1"/>
    <property type="molecule type" value="Genomic_DNA"/>
</dbReference>
<sequence>MKFTNPNDVFTNVPMDNVGISQYTDTVDFVNQVTLGELTVTLNGARLKVKRVAKDLKINRRATEANRSNPMIGKNLLDKTNVTQLRTQALIGGTLKYLTNNDRGPYISGIKVGGDNFHRHFNDDGVSNAGYGSGYNVVGRPSDRASYLSDKLLELADPILMTNLPYLQPNEVWPSTQIDLAPYPTSISSRIGTDLNIKMTSANIPGKEISDLIYRIEVNDVRLNVDDFPRLDINPNKNFGPFEHKYAIFNFDGDNEHVELSAHDRDKTTAEKIDYGVLHRMVLGNYNERIVGRYNSQQMHDQLPIGHNPREANRVCYPICENFKLSNAHFRIQYNQYSPSIPETSLRIGGATFDPFKGLKYTPGIGDLGIGSNYPKGKYLPRYMCLWAIEGDNNYVEIDLDYGGNVYVNNVDPTVLRYLSLVGIRGTGNVVVIRLRRELKFYGNPNSDDGAVAVFTMTSNHPDKNVVYILGPKNQNISESIIFNEETFKNRMRRTLFGCIEMDLQHSYWEAQQADQFKIYDKYYTNL</sequence>
<name>A0A8S5MXC7_9CAUD</name>
<organism evidence="1">
    <name type="scientific">Myoviridae sp. ct3wi9</name>
    <dbReference type="NCBI Taxonomy" id="2826610"/>
    <lineage>
        <taxon>Viruses</taxon>
        <taxon>Duplodnaviria</taxon>
        <taxon>Heunggongvirae</taxon>
        <taxon>Uroviricota</taxon>
        <taxon>Caudoviricetes</taxon>
    </lineage>
</organism>